<reference evidence="3" key="1">
    <citation type="submission" date="2025-08" db="UniProtKB">
        <authorList>
            <consortium name="Ensembl"/>
        </authorList>
    </citation>
    <scope>IDENTIFICATION</scope>
</reference>
<gene>
    <name evidence="3" type="primary">tmem71</name>
</gene>
<organism evidence="3 4">
    <name type="scientific">Oncorhynchus tshawytscha</name>
    <name type="common">Chinook salmon</name>
    <name type="synonym">Salmo tshawytscha</name>
    <dbReference type="NCBI Taxonomy" id="74940"/>
    <lineage>
        <taxon>Eukaryota</taxon>
        <taxon>Metazoa</taxon>
        <taxon>Chordata</taxon>
        <taxon>Craniata</taxon>
        <taxon>Vertebrata</taxon>
        <taxon>Euteleostomi</taxon>
        <taxon>Actinopterygii</taxon>
        <taxon>Neopterygii</taxon>
        <taxon>Teleostei</taxon>
        <taxon>Protacanthopterygii</taxon>
        <taxon>Salmoniformes</taxon>
        <taxon>Salmonidae</taxon>
        <taxon>Salmoninae</taxon>
        <taxon>Oncorhynchus</taxon>
    </lineage>
</organism>
<reference evidence="3" key="2">
    <citation type="submission" date="2025-09" db="UniProtKB">
        <authorList>
            <consortium name="Ensembl"/>
        </authorList>
    </citation>
    <scope>IDENTIFICATION</scope>
</reference>
<keyword evidence="1" id="KW-0472">Membrane</keyword>
<evidence type="ECO:0000256" key="1">
    <source>
        <dbReference type="SAM" id="Phobius"/>
    </source>
</evidence>
<dbReference type="Pfam" id="PF15121">
    <property type="entry name" value="TMEM71"/>
    <property type="match status" value="1"/>
</dbReference>
<dbReference type="Proteomes" id="UP000694402">
    <property type="component" value="Unassembled WGS sequence"/>
</dbReference>
<dbReference type="GeneTree" id="ENSGT00390000011144"/>
<proteinExistence type="predicted"/>
<evidence type="ECO:0000313" key="3">
    <source>
        <dbReference type="Ensembl" id="ENSOTSP00005003571.2"/>
    </source>
</evidence>
<dbReference type="PANTHER" id="PTHR35255">
    <property type="entry name" value="TRANSMEMBRANE PROTEIN 71"/>
    <property type="match status" value="1"/>
</dbReference>
<keyword evidence="1" id="KW-0812">Transmembrane</keyword>
<evidence type="ECO:0000313" key="4">
    <source>
        <dbReference type="Proteomes" id="UP000694402"/>
    </source>
</evidence>
<dbReference type="Ensembl" id="ENSOTST00005003966.2">
    <property type="protein sequence ID" value="ENSOTSP00005003571.2"/>
    <property type="gene ID" value="ENSOTSG00005056465.1"/>
</dbReference>
<accession>A0A8C8BX87</accession>
<protein>
    <submittedName>
        <fullName evidence="3">Transmembrane protein 71</fullName>
    </submittedName>
</protein>
<feature type="chain" id="PRO_5044267928" evidence="2">
    <location>
        <begin position="18"/>
        <end position="345"/>
    </location>
</feature>
<dbReference type="PANTHER" id="PTHR35255:SF1">
    <property type="entry name" value="TRANSMEMBRANE PROTEIN 71"/>
    <property type="match status" value="1"/>
</dbReference>
<keyword evidence="1" id="KW-1133">Transmembrane helix</keyword>
<keyword evidence="4" id="KW-1185">Reference proteome</keyword>
<keyword evidence="2" id="KW-0732">Signal</keyword>
<evidence type="ECO:0000256" key="2">
    <source>
        <dbReference type="SAM" id="SignalP"/>
    </source>
</evidence>
<name>A0A8C8BX87_ONCTS</name>
<feature type="transmembrane region" description="Helical" evidence="1">
    <location>
        <begin position="305"/>
        <end position="323"/>
    </location>
</feature>
<dbReference type="InterPro" id="IPR027975">
    <property type="entry name" value="TMEM71"/>
</dbReference>
<sequence>MMAGFLSSRSLISAVLCSVLRRTTFLFFFGRLRQPGPFDRERSSRDTAVCVQADMALPFNGVVTSSPIKRKREKTLANESCQSLGLSLLSSPDSSYECYSVNPVTGSPSSCRRSPRLLNNGYYVLTEDSYTWDDEGNVSLTPSKIKLSYKENLVRIFRRRRKARRSLASLFSDMTETCQSWLDEKVFGGVRHPPLAESSWMEHSTTDLDTSCSFTYDDSEIISMPTKLVHEPMVQEEIITETCVHQEHFGQPLGGLLDVPPPSAFLSNSCCPPKPQPADFPMAKALFIILMVFIFSAVFSRCLLWGLTMAFTTFILIMIYLFVSQSGPMGKWRKAKTEDITSKNE</sequence>
<feature type="signal peptide" evidence="2">
    <location>
        <begin position="1"/>
        <end position="17"/>
    </location>
</feature>
<feature type="transmembrane region" description="Helical" evidence="1">
    <location>
        <begin position="282"/>
        <end position="299"/>
    </location>
</feature>
<dbReference type="AlphaFoldDB" id="A0A8C8BX87"/>